<proteinExistence type="predicted"/>
<keyword evidence="2" id="KW-1003">Cell membrane</keyword>
<name>A0A372NRQ6_9SPHI</name>
<evidence type="ECO:0000256" key="1">
    <source>
        <dbReference type="ARBA" id="ARBA00004651"/>
    </source>
</evidence>
<evidence type="ECO:0000256" key="4">
    <source>
        <dbReference type="ARBA" id="ARBA00022989"/>
    </source>
</evidence>
<sequence>MDKRILPLAIGGLGIGTTEFTIMGLLPDVAGSLHIDIPQAGHFISAYALGVVVGAPILIGSSVKLKPKKVLIGLMVMFTIFNALSAAANSYGLMLAARFLSGLPHGAFFGVGTVVATKLAGKGKEAKYIALMFTGLTIANLLMVPAVTYIGHNFHWRWYFGIVAFVGLLTLLALYFWLPDLPGKPDADYRQELQFLRKPKPWYPLLITAIGFGGLFCWLSYINPLMTKVAGFKPTEIPYIMVLIGLGMVLGNLAGGIITDKIGAGKTTAYVIISSALVLLCIFLLSPIKGFSLVLTFLCPFVLMACNAPVNMMVIDASPNAEMMGAAFMQAAFNVANSAGAYLGGLPIAYGLTYNYPSLVGSGMAVIGFLIVLGYLKRYGNAKFAHVAAGH</sequence>
<feature type="transmembrane region" description="Helical" evidence="6">
    <location>
        <begin position="39"/>
        <end position="59"/>
    </location>
</feature>
<dbReference type="RefSeq" id="WP_117393155.1">
    <property type="nucleotide sequence ID" value="NZ_QWDC01000003.1"/>
</dbReference>
<keyword evidence="4 6" id="KW-1133">Transmembrane helix</keyword>
<dbReference type="OrthoDB" id="9788453at2"/>
<organism evidence="8 9">
    <name type="scientific">Mucilaginibacter conchicola</name>
    <dbReference type="NCBI Taxonomy" id="2303333"/>
    <lineage>
        <taxon>Bacteria</taxon>
        <taxon>Pseudomonadati</taxon>
        <taxon>Bacteroidota</taxon>
        <taxon>Sphingobacteriia</taxon>
        <taxon>Sphingobacteriales</taxon>
        <taxon>Sphingobacteriaceae</taxon>
        <taxon>Mucilaginibacter</taxon>
    </lineage>
</organism>
<dbReference type="AlphaFoldDB" id="A0A372NRQ6"/>
<feature type="transmembrane region" description="Helical" evidence="6">
    <location>
        <begin position="156"/>
        <end position="178"/>
    </location>
</feature>
<dbReference type="CDD" id="cd17324">
    <property type="entry name" value="MFS_NepI_like"/>
    <property type="match status" value="1"/>
</dbReference>
<keyword evidence="3 6" id="KW-0812">Transmembrane</keyword>
<dbReference type="GO" id="GO:0005886">
    <property type="term" value="C:plasma membrane"/>
    <property type="evidence" value="ECO:0007669"/>
    <property type="project" value="UniProtKB-SubCell"/>
</dbReference>
<dbReference type="PANTHER" id="PTHR43124">
    <property type="entry name" value="PURINE EFFLUX PUMP PBUE"/>
    <property type="match status" value="1"/>
</dbReference>
<accession>A0A372NRQ6</accession>
<protein>
    <submittedName>
        <fullName evidence="8">MFS transporter</fullName>
    </submittedName>
</protein>
<feature type="transmembrane region" description="Helical" evidence="6">
    <location>
        <begin position="356"/>
        <end position="376"/>
    </location>
</feature>
<feature type="transmembrane region" description="Helical" evidence="6">
    <location>
        <begin position="71"/>
        <end position="89"/>
    </location>
</feature>
<evidence type="ECO:0000313" key="9">
    <source>
        <dbReference type="Proteomes" id="UP000264217"/>
    </source>
</evidence>
<dbReference type="PROSITE" id="PS50850">
    <property type="entry name" value="MFS"/>
    <property type="match status" value="1"/>
</dbReference>
<feature type="transmembrane region" description="Helical" evidence="6">
    <location>
        <begin position="291"/>
        <end position="310"/>
    </location>
</feature>
<feature type="transmembrane region" description="Helical" evidence="6">
    <location>
        <begin position="128"/>
        <end position="150"/>
    </location>
</feature>
<feature type="transmembrane region" description="Helical" evidence="6">
    <location>
        <begin position="5"/>
        <end position="27"/>
    </location>
</feature>
<comment type="caution">
    <text evidence="8">The sequence shown here is derived from an EMBL/GenBank/DDBJ whole genome shotgun (WGS) entry which is preliminary data.</text>
</comment>
<evidence type="ECO:0000259" key="7">
    <source>
        <dbReference type="PROSITE" id="PS50850"/>
    </source>
</evidence>
<dbReference type="InterPro" id="IPR050189">
    <property type="entry name" value="MFS_Efflux_Transporters"/>
</dbReference>
<dbReference type="Proteomes" id="UP000264217">
    <property type="component" value="Unassembled WGS sequence"/>
</dbReference>
<dbReference type="InterPro" id="IPR020846">
    <property type="entry name" value="MFS_dom"/>
</dbReference>
<feature type="domain" description="Major facilitator superfamily (MFS) profile" evidence="7">
    <location>
        <begin position="4"/>
        <end position="380"/>
    </location>
</feature>
<dbReference type="Gene3D" id="1.20.1250.20">
    <property type="entry name" value="MFS general substrate transporter like domains"/>
    <property type="match status" value="2"/>
</dbReference>
<evidence type="ECO:0000256" key="5">
    <source>
        <dbReference type="ARBA" id="ARBA00023136"/>
    </source>
</evidence>
<dbReference type="EMBL" id="QWDC01000003">
    <property type="protein sequence ID" value="RFZ90953.1"/>
    <property type="molecule type" value="Genomic_DNA"/>
</dbReference>
<dbReference type="InterPro" id="IPR011701">
    <property type="entry name" value="MFS"/>
</dbReference>
<dbReference type="Pfam" id="PF07690">
    <property type="entry name" value="MFS_1"/>
    <property type="match status" value="1"/>
</dbReference>
<dbReference type="GO" id="GO:0022857">
    <property type="term" value="F:transmembrane transporter activity"/>
    <property type="evidence" value="ECO:0007669"/>
    <property type="project" value="InterPro"/>
</dbReference>
<evidence type="ECO:0000256" key="6">
    <source>
        <dbReference type="SAM" id="Phobius"/>
    </source>
</evidence>
<dbReference type="PANTHER" id="PTHR43124:SF6">
    <property type="entry name" value="TRANSPORTER ARAJ-RELATED"/>
    <property type="match status" value="1"/>
</dbReference>
<evidence type="ECO:0000256" key="3">
    <source>
        <dbReference type="ARBA" id="ARBA00022692"/>
    </source>
</evidence>
<evidence type="ECO:0000313" key="8">
    <source>
        <dbReference type="EMBL" id="RFZ90953.1"/>
    </source>
</evidence>
<feature type="transmembrane region" description="Helical" evidence="6">
    <location>
        <begin position="202"/>
        <end position="222"/>
    </location>
</feature>
<dbReference type="SUPFAM" id="SSF103473">
    <property type="entry name" value="MFS general substrate transporter"/>
    <property type="match status" value="1"/>
</dbReference>
<evidence type="ECO:0000256" key="2">
    <source>
        <dbReference type="ARBA" id="ARBA00022475"/>
    </source>
</evidence>
<keyword evidence="9" id="KW-1185">Reference proteome</keyword>
<feature type="transmembrane region" description="Helical" evidence="6">
    <location>
        <begin position="267"/>
        <end position="285"/>
    </location>
</feature>
<feature type="transmembrane region" description="Helical" evidence="6">
    <location>
        <begin position="237"/>
        <end position="255"/>
    </location>
</feature>
<gene>
    <name evidence="8" type="ORF">D0C36_18580</name>
</gene>
<keyword evidence="5 6" id="KW-0472">Membrane</keyword>
<feature type="transmembrane region" description="Helical" evidence="6">
    <location>
        <begin position="331"/>
        <end position="350"/>
    </location>
</feature>
<comment type="subcellular location">
    <subcellularLocation>
        <location evidence="1">Cell membrane</location>
        <topology evidence="1">Multi-pass membrane protein</topology>
    </subcellularLocation>
</comment>
<dbReference type="InterPro" id="IPR036259">
    <property type="entry name" value="MFS_trans_sf"/>
</dbReference>
<reference evidence="8 9" key="1">
    <citation type="submission" date="2018-08" db="EMBL/GenBank/DDBJ databases">
        <title>Mucilaginibacter sp. MYSH2.</title>
        <authorList>
            <person name="Seo T."/>
        </authorList>
    </citation>
    <scope>NUCLEOTIDE SEQUENCE [LARGE SCALE GENOMIC DNA]</scope>
    <source>
        <strain evidence="8 9">MYSH2</strain>
    </source>
</reference>